<dbReference type="KEGG" id="sve:SVEN_3069"/>
<reference evidence="2 3" key="1">
    <citation type="journal article" date="2011" name="BMC Genomics">
        <title>Genome-wide analysis of the role of GlnR in Streptomyces venezuelae provides new insights into global nitrogen regulation in actinomycetes.</title>
        <authorList>
            <person name="Pullan S.T."/>
            <person name="Bibb M.J."/>
            <person name="Merrick M."/>
        </authorList>
    </citation>
    <scope>NUCLEOTIDE SEQUENCE [LARGE SCALE GENOMIC DNA]</scope>
    <source>
        <strain evidence="2">ATCC 10712</strain>
    </source>
</reference>
<name>F2R7S0_STRVP</name>
<organism evidence="2 3">
    <name type="scientific">Streptomyces venezuelae (strain ATCC 10712 / CBS 650.69 / DSM 40230 / JCM 4526 / NBRC 13096 / PD 04745)</name>
    <dbReference type="NCBI Taxonomy" id="953739"/>
    <lineage>
        <taxon>Bacteria</taxon>
        <taxon>Bacillati</taxon>
        <taxon>Actinomycetota</taxon>
        <taxon>Actinomycetes</taxon>
        <taxon>Kitasatosporales</taxon>
        <taxon>Streptomycetaceae</taxon>
        <taxon>Streptomyces</taxon>
    </lineage>
</organism>
<dbReference type="HOGENOM" id="CLU_2994924_0_0_11"/>
<evidence type="ECO:0000313" key="2">
    <source>
        <dbReference type="EMBL" id="CCA56355.1"/>
    </source>
</evidence>
<gene>
    <name evidence="2" type="ordered locus">SVEN_3069</name>
</gene>
<accession>F2R7S0</accession>
<feature type="compositionally biased region" description="Basic and acidic residues" evidence="1">
    <location>
        <begin position="12"/>
        <end position="24"/>
    </location>
</feature>
<dbReference type="AlphaFoldDB" id="F2R7S0"/>
<dbReference type="Proteomes" id="UP000006854">
    <property type="component" value="Chromosome"/>
</dbReference>
<proteinExistence type="predicted"/>
<dbReference type="EMBL" id="FR845719">
    <property type="protein sequence ID" value="CCA56355.1"/>
    <property type="molecule type" value="Genomic_DNA"/>
</dbReference>
<protein>
    <submittedName>
        <fullName evidence="2">Uncharacterized protein</fullName>
    </submittedName>
</protein>
<sequence length="57" mass="6489">MPSTARKASIRHVGEIRRPIHPDQHPGLFSTFRSPYAFHITHGEGRITRPQQEEEGA</sequence>
<evidence type="ECO:0000313" key="3">
    <source>
        <dbReference type="Proteomes" id="UP000006854"/>
    </source>
</evidence>
<keyword evidence="3" id="KW-1185">Reference proteome</keyword>
<evidence type="ECO:0000256" key="1">
    <source>
        <dbReference type="SAM" id="MobiDB-lite"/>
    </source>
</evidence>
<feature type="region of interest" description="Disordered" evidence="1">
    <location>
        <begin position="1"/>
        <end position="31"/>
    </location>
</feature>